<dbReference type="RefSeq" id="WP_015856531.1">
    <property type="nucleotide sequence ID" value="NZ_CACVBG010000006.1"/>
</dbReference>
<dbReference type="PANTHER" id="PTHR21013:SF10">
    <property type="entry name" value="ATP SYNTHASE MITOCHONDRIAL F1 COMPLEX ASSEMBLY FACTOR 2"/>
    <property type="match status" value="1"/>
</dbReference>
<accession>A0A336NDI5</accession>
<sequence>MREILDHFDMPLNKNKKSSVQKIQNLSCQPLAKRFYKQVKIACEEGRFTILLDERPVKTPARRHFHVPTEVFAEYVAQEFESQKHVVDPAKMPMTRLVNTVIDGIADDMQVVFEDLLRFVACDMIFYRAQTSKELVQKQSEQWDPLLDWAEKKLGSRFYLTEGLMHVEQSPEALQAVSHYLRSVESPYMLAALHMMTTLTGSALIALAVAAGSIDADHAWSIAHLDEDWMMEQWGIDKETMVRRAHKKVEFKAAATIVTTCL</sequence>
<dbReference type="AlphaFoldDB" id="A0A336NDI5"/>
<dbReference type="GO" id="GO:0043461">
    <property type="term" value="P:proton-transporting ATP synthase complex assembly"/>
    <property type="evidence" value="ECO:0007669"/>
    <property type="project" value="InterPro"/>
</dbReference>
<name>A0A336NDI5_BARGR</name>
<dbReference type="Pfam" id="PF07542">
    <property type="entry name" value="ATP12"/>
    <property type="match status" value="1"/>
</dbReference>
<proteinExistence type="inferred from homology"/>
<keyword evidence="2" id="KW-0809">Transit peptide</keyword>
<dbReference type="PANTHER" id="PTHR21013">
    <property type="entry name" value="ATP SYNTHASE MITOCHONDRIAL F1 COMPLEX ASSEMBLY FACTOR 2/ATP12 PROTEIN, MITOCHONDRIAL PRECURSOR"/>
    <property type="match status" value="1"/>
</dbReference>
<dbReference type="Gene3D" id="1.10.3580.10">
    <property type="entry name" value="ATP12 ATPase"/>
    <property type="match status" value="1"/>
</dbReference>
<evidence type="ECO:0000313" key="4">
    <source>
        <dbReference type="EMBL" id="SSZ38947.1"/>
    </source>
</evidence>
<evidence type="ECO:0000256" key="2">
    <source>
        <dbReference type="ARBA" id="ARBA00022946"/>
    </source>
</evidence>
<dbReference type="EMBL" id="UFTD01000001">
    <property type="protein sequence ID" value="SSZ38947.1"/>
    <property type="molecule type" value="Genomic_DNA"/>
</dbReference>
<evidence type="ECO:0000256" key="1">
    <source>
        <dbReference type="ARBA" id="ARBA00008231"/>
    </source>
</evidence>
<evidence type="ECO:0000256" key="3">
    <source>
        <dbReference type="ARBA" id="ARBA00023186"/>
    </source>
</evidence>
<dbReference type="InterPro" id="IPR042272">
    <property type="entry name" value="ATP12_ATP_synth-F1-assembly_N"/>
</dbReference>
<dbReference type="InterPro" id="IPR011419">
    <property type="entry name" value="ATP12_ATP_synth-F1-assembly"/>
</dbReference>
<gene>
    <name evidence="4" type="ORF">NCTC12860_00134</name>
</gene>
<dbReference type="InterPro" id="IPR023335">
    <property type="entry name" value="ATP12_ortho_dom_sf"/>
</dbReference>
<dbReference type="OMA" id="WDPVLHW"/>
<dbReference type="Proteomes" id="UP000253846">
    <property type="component" value="Unassembled WGS sequence"/>
</dbReference>
<keyword evidence="3" id="KW-0143">Chaperone</keyword>
<comment type="similarity">
    <text evidence="1">Belongs to the ATP12 family.</text>
</comment>
<protein>
    <submittedName>
        <fullName evidence="4">ATP12 chaperone protein</fullName>
    </submittedName>
</protein>
<dbReference type="Gene3D" id="3.30.2180.10">
    <property type="entry name" value="ATP12-like"/>
    <property type="match status" value="1"/>
</dbReference>
<organism evidence="4 5">
    <name type="scientific">Bartonella grahamii</name>
    <dbReference type="NCBI Taxonomy" id="33045"/>
    <lineage>
        <taxon>Bacteria</taxon>
        <taxon>Pseudomonadati</taxon>
        <taxon>Pseudomonadota</taxon>
        <taxon>Alphaproteobacteria</taxon>
        <taxon>Hyphomicrobiales</taxon>
        <taxon>Bartonellaceae</taxon>
        <taxon>Bartonella</taxon>
    </lineage>
</organism>
<evidence type="ECO:0000313" key="5">
    <source>
        <dbReference type="Proteomes" id="UP000253846"/>
    </source>
</evidence>
<reference evidence="4 5" key="1">
    <citation type="submission" date="2018-06" db="EMBL/GenBank/DDBJ databases">
        <authorList>
            <consortium name="Pathogen Informatics"/>
            <person name="Doyle S."/>
        </authorList>
    </citation>
    <scope>NUCLEOTIDE SEQUENCE [LARGE SCALE GENOMIC DNA]</scope>
    <source>
        <strain evidence="4 5">NCTC12860</strain>
    </source>
</reference>
<dbReference type="SUPFAM" id="SSF160909">
    <property type="entry name" value="ATP12-like"/>
    <property type="match status" value="1"/>
</dbReference>